<evidence type="ECO:0000256" key="3">
    <source>
        <dbReference type="ARBA" id="ARBA00022481"/>
    </source>
</evidence>
<evidence type="ECO:0000256" key="6">
    <source>
        <dbReference type="ARBA" id="ARBA00023288"/>
    </source>
</evidence>
<dbReference type="Proteomes" id="UP000594262">
    <property type="component" value="Unplaced"/>
</dbReference>
<dbReference type="PANTHER" id="PTHR46149">
    <property type="entry name" value="MIP08469P"/>
    <property type="match status" value="1"/>
</dbReference>
<evidence type="ECO:0000256" key="2">
    <source>
        <dbReference type="ARBA" id="ARBA00022475"/>
    </source>
</evidence>
<dbReference type="GeneID" id="136798615"/>
<dbReference type="InterPro" id="IPR001806">
    <property type="entry name" value="Small_GTPase"/>
</dbReference>
<sequence>MSRKTSVGSWGICLQVAFLGGQGTGKASLIHQVVGHGFVQYGAKENIQDCINKTLPLPGMPNAVIMNTCDLHSFPPMKRVAIQRANIFVLVFAVDDEKSIVEVENYYNAIMELKRECNDYHNNRVPIIVVGNKSEGDGERKFDVEQFIYKMEQEWQCRYIEVSAKYGWNINKLKNMIIEETRLSYNVPLAPPTSSRKKKNSIAGRFKLLMS</sequence>
<keyword evidence="8" id="KW-1185">Reference proteome</keyword>
<evidence type="ECO:0000256" key="1">
    <source>
        <dbReference type="ARBA" id="ARBA00004193"/>
    </source>
</evidence>
<keyword evidence="4" id="KW-0342">GTP-binding</keyword>
<evidence type="ECO:0000313" key="8">
    <source>
        <dbReference type="Proteomes" id="UP000594262"/>
    </source>
</evidence>
<dbReference type="Gene3D" id="3.40.50.300">
    <property type="entry name" value="P-loop containing nucleotide triphosphate hydrolases"/>
    <property type="match status" value="1"/>
</dbReference>
<dbReference type="PRINTS" id="PR00449">
    <property type="entry name" value="RASTRNSFRMNG"/>
</dbReference>
<keyword evidence="2" id="KW-1003">Cell membrane</keyword>
<comment type="subcellular location">
    <subcellularLocation>
        <location evidence="1">Cell membrane</location>
        <topology evidence="1">Lipid-anchor</topology>
    </subcellularLocation>
</comment>
<protein>
    <submittedName>
        <fullName evidence="7">Uncharacterized protein</fullName>
    </submittedName>
</protein>
<dbReference type="PROSITE" id="PS51419">
    <property type="entry name" value="RAB"/>
    <property type="match status" value="1"/>
</dbReference>
<name>A0A7M5X147_9CNID</name>
<dbReference type="SMART" id="SM00173">
    <property type="entry name" value="RAS"/>
    <property type="match status" value="1"/>
</dbReference>
<keyword evidence="5" id="KW-0472">Membrane</keyword>
<dbReference type="InterPro" id="IPR052236">
    <property type="entry name" value="Small_GTPase_RasD"/>
</dbReference>
<reference evidence="7" key="1">
    <citation type="submission" date="2021-01" db="UniProtKB">
        <authorList>
            <consortium name="EnsemblMetazoa"/>
        </authorList>
    </citation>
    <scope>IDENTIFICATION</scope>
</reference>
<keyword evidence="6" id="KW-0449">Lipoprotein</keyword>
<dbReference type="GO" id="GO:0005525">
    <property type="term" value="F:GTP binding"/>
    <property type="evidence" value="ECO:0007669"/>
    <property type="project" value="UniProtKB-KW"/>
</dbReference>
<dbReference type="Pfam" id="PF00071">
    <property type="entry name" value="Ras"/>
    <property type="match status" value="1"/>
</dbReference>
<proteinExistence type="predicted"/>
<dbReference type="RefSeq" id="XP_066911347.1">
    <property type="nucleotide sequence ID" value="XM_067055246.1"/>
</dbReference>
<keyword evidence="3" id="KW-0488">Methylation</keyword>
<dbReference type="PROSITE" id="PS51421">
    <property type="entry name" value="RAS"/>
    <property type="match status" value="1"/>
</dbReference>
<organism evidence="7 8">
    <name type="scientific">Clytia hemisphaerica</name>
    <dbReference type="NCBI Taxonomy" id="252671"/>
    <lineage>
        <taxon>Eukaryota</taxon>
        <taxon>Metazoa</taxon>
        <taxon>Cnidaria</taxon>
        <taxon>Hydrozoa</taxon>
        <taxon>Hydroidolina</taxon>
        <taxon>Leptothecata</taxon>
        <taxon>Obeliida</taxon>
        <taxon>Clytiidae</taxon>
        <taxon>Clytia</taxon>
    </lineage>
</organism>
<dbReference type="SMART" id="SM00175">
    <property type="entry name" value="RAB"/>
    <property type="match status" value="1"/>
</dbReference>
<accession>A0A7M5X147</accession>
<dbReference type="OrthoDB" id="265044at2759"/>
<evidence type="ECO:0000256" key="4">
    <source>
        <dbReference type="ARBA" id="ARBA00023134"/>
    </source>
</evidence>
<dbReference type="GO" id="GO:0003924">
    <property type="term" value="F:GTPase activity"/>
    <property type="evidence" value="ECO:0007669"/>
    <property type="project" value="InterPro"/>
</dbReference>
<keyword evidence="4" id="KW-0547">Nucleotide-binding</keyword>
<evidence type="ECO:0000313" key="7">
    <source>
        <dbReference type="EnsemblMetazoa" id="CLYHEMP015545.1"/>
    </source>
</evidence>
<dbReference type="InterPro" id="IPR027417">
    <property type="entry name" value="P-loop_NTPase"/>
</dbReference>
<dbReference type="AlphaFoldDB" id="A0A7M5X147"/>
<dbReference type="SUPFAM" id="SSF52540">
    <property type="entry name" value="P-loop containing nucleoside triphosphate hydrolases"/>
    <property type="match status" value="1"/>
</dbReference>
<evidence type="ECO:0000256" key="5">
    <source>
        <dbReference type="ARBA" id="ARBA00023136"/>
    </source>
</evidence>
<dbReference type="GO" id="GO:0005886">
    <property type="term" value="C:plasma membrane"/>
    <property type="evidence" value="ECO:0007669"/>
    <property type="project" value="UniProtKB-SubCell"/>
</dbReference>
<dbReference type="EnsemblMetazoa" id="CLYHEMT015545.1">
    <property type="protein sequence ID" value="CLYHEMP015545.1"/>
    <property type="gene ID" value="CLYHEMG015545"/>
</dbReference>